<keyword evidence="7 14" id="KW-0687">Ribonucleoprotein</keyword>
<dbReference type="SMART" id="SM01390">
    <property type="entry name" value="Ribosomal_S4"/>
    <property type="match status" value="1"/>
</dbReference>
<dbReference type="GO" id="GO:0032040">
    <property type="term" value="C:small-subunit processome"/>
    <property type="evidence" value="ECO:0007669"/>
    <property type="project" value="TreeGrafter"/>
</dbReference>
<keyword evidence="4" id="KW-0699">rRNA-binding</keyword>
<dbReference type="GO" id="GO:0006364">
    <property type="term" value="P:rRNA processing"/>
    <property type="evidence" value="ECO:0007669"/>
    <property type="project" value="TreeGrafter"/>
</dbReference>
<dbReference type="GO" id="GO:0030515">
    <property type="term" value="F:snoRNA binding"/>
    <property type="evidence" value="ECO:0007669"/>
    <property type="project" value="TreeGrafter"/>
</dbReference>
<dbReference type="Pfam" id="PF01479">
    <property type="entry name" value="S4"/>
    <property type="match status" value="1"/>
</dbReference>
<dbReference type="Proteomes" id="UP001163105">
    <property type="component" value="Unassembled WGS sequence"/>
</dbReference>
<evidence type="ECO:0000313" key="15">
    <source>
        <dbReference type="Proteomes" id="UP001163105"/>
    </source>
</evidence>
<dbReference type="GO" id="GO:0034457">
    <property type="term" value="C:Mpp10 complex"/>
    <property type="evidence" value="ECO:0007669"/>
    <property type="project" value="TreeGrafter"/>
</dbReference>
<dbReference type="EMBL" id="JAQHRD010000005">
    <property type="protein sequence ID" value="KAJ6440278.1"/>
    <property type="molecule type" value="Genomic_DNA"/>
</dbReference>
<dbReference type="InterPro" id="IPR036986">
    <property type="entry name" value="S4_RNA-bd_sf"/>
</dbReference>
<evidence type="ECO:0000256" key="10">
    <source>
        <dbReference type="PROSITE-ProRule" id="PRU00182"/>
    </source>
</evidence>
<keyword evidence="5 10" id="KW-0694">RNA-binding</keyword>
<dbReference type="SUPFAM" id="SSF55174">
    <property type="entry name" value="Alpha-L RNA-binding motif"/>
    <property type="match status" value="1"/>
</dbReference>
<proteinExistence type="inferred from homology"/>
<evidence type="ECO:0000256" key="6">
    <source>
        <dbReference type="ARBA" id="ARBA00023242"/>
    </source>
</evidence>
<dbReference type="InterPro" id="IPR001912">
    <property type="entry name" value="Ribosomal_uS4_N"/>
</dbReference>
<dbReference type="GO" id="GO:0042274">
    <property type="term" value="P:ribosomal small subunit biogenesis"/>
    <property type="evidence" value="ECO:0007669"/>
    <property type="project" value="TreeGrafter"/>
</dbReference>
<comment type="caution">
    <text evidence="14">The sequence shown here is derived from an EMBL/GenBank/DDBJ whole genome shotgun (WGS) entry which is preliminary data.</text>
</comment>
<comment type="subcellular location">
    <subcellularLocation>
        <location evidence="1">Nucleus</location>
        <location evidence="1">Nucleolus</location>
    </subcellularLocation>
</comment>
<feature type="compositionally biased region" description="Basic and acidic residues" evidence="11">
    <location>
        <begin position="10"/>
        <end position="22"/>
    </location>
</feature>
<evidence type="ECO:0000256" key="8">
    <source>
        <dbReference type="ARBA" id="ARBA00069727"/>
    </source>
</evidence>
<evidence type="ECO:0000259" key="12">
    <source>
        <dbReference type="SMART" id="SM00363"/>
    </source>
</evidence>
<comment type="similarity">
    <text evidence="2">Belongs to the universal ribosomal protein uS4 family.</text>
</comment>
<organism evidence="14 15">
    <name type="scientific">Purpureocillium lavendulum</name>
    <dbReference type="NCBI Taxonomy" id="1247861"/>
    <lineage>
        <taxon>Eukaryota</taxon>
        <taxon>Fungi</taxon>
        <taxon>Dikarya</taxon>
        <taxon>Ascomycota</taxon>
        <taxon>Pezizomycotina</taxon>
        <taxon>Sordariomycetes</taxon>
        <taxon>Hypocreomycetidae</taxon>
        <taxon>Hypocreales</taxon>
        <taxon>Ophiocordycipitaceae</taxon>
        <taxon>Purpureocillium</taxon>
    </lineage>
</organism>
<keyword evidence="6" id="KW-0539">Nucleus</keyword>
<dbReference type="InterPro" id="IPR002942">
    <property type="entry name" value="S4_RNA-bd"/>
</dbReference>
<evidence type="ECO:0000256" key="5">
    <source>
        <dbReference type="ARBA" id="ARBA00022884"/>
    </source>
</evidence>
<reference evidence="14" key="1">
    <citation type="submission" date="2023-01" db="EMBL/GenBank/DDBJ databases">
        <title>The growth and conidiation of Purpureocillium lavendulum are regulated by nitrogen source and histone H3K14 acetylation.</title>
        <authorList>
            <person name="Tang P."/>
            <person name="Han J."/>
            <person name="Zhang C."/>
            <person name="Tang P."/>
            <person name="Qi F."/>
            <person name="Zhang K."/>
            <person name="Liang L."/>
        </authorList>
    </citation>
    <scope>NUCLEOTIDE SEQUENCE</scope>
    <source>
        <strain evidence="14">YMF1.00683</strain>
    </source>
</reference>
<keyword evidence="15" id="KW-1185">Reference proteome</keyword>
<dbReference type="AlphaFoldDB" id="A0AB34FL92"/>
<feature type="region of interest" description="Disordered" evidence="11">
    <location>
        <begin position="1"/>
        <end position="23"/>
    </location>
</feature>
<feature type="domain" description="Small ribosomal subunit protein uS4 N-terminal" evidence="13">
    <location>
        <begin position="62"/>
        <end position="193"/>
    </location>
</feature>
<evidence type="ECO:0000256" key="4">
    <source>
        <dbReference type="ARBA" id="ARBA00022730"/>
    </source>
</evidence>
<feature type="domain" description="RNA-binding S4" evidence="12">
    <location>
        <begin position="194"/>
        <end position="260"/>
    </location>
</feature>
<evidence type="ECO:0000256" key="7">
    <source>
        <dbReference type="ARBA" id="ARBA00023274"/>
    </source>
</evidence>
<evidence type="ECO:0000313" key="14">
    <source>
        <dbReference type="EMBL" id="KAJ6440278.1"/>
    </source>
</evidence>
<dbReference type="GO" id="GO:0019843">
    <property type="term" value="F:rRNA binding"/>
    <property type="evidence" value="ECO:0007669"/>
    <property type="project" value="UniProtKB-KW"/>
</dbReference>
<keyword evidence="3" id="KW-0690">Ribosome biogenesis</keyword>
<dbReference type="Pfam" id="PF00163">
    <property type="entry name" value="Ribosomal_S4"/>
    <property type="match status" value="2"/>
</dbReference>
<gene>
    <name evidence="14" type="primary">IMP3</name>
    <name evidence="14" type="ORF">O9K51_06068</name>
</gene>
<evidence type="ECO:0000256" key="11">
    <source>
        <dbReference type="SAM" id="MobiDB-lite"/>
    </source>
</evidence>
<dbReference type="Gene3D" id="3.10.290.10">
    <property type="entry name" value="RNA-binding S4 domain"/>
    <property type="match status" value="1"/>
</dbReference>
<dbReference type="PANTHER" id="PTHR11831">
    <property type="entry name" value="30S 40S RIBOSOMAL PROTEIN"/>
    <property type="match status" value="1"/>
</dbReference>
<protein>
    <recommendedName>
        <fullName evidence="8">U3 small nucleolar ribonucleoprotein protein IMP3</fullName>
    </recommendedName>
    <alternativeName>
        <fullName evidence="9">U3 small nucleolar ribonucleoprotein protein imp3</fullName>
    </alternativeName>
</protein>
<dbReference type="PANTHER" id="PTHR11831:SF1">
    <property type="entry name" value="U3 SMALL NUCLEOLAR RIBONUCLEOPROTEIN PROTEIN IMP3"/>
    <property type="match status" value="1"/>
</dbReference>
<evidence type="ECO:0000256" key="3">
    <source>
        <dbReference type="ARBA" id="ARBA00022517"/>
    </source>
</evidence>
<evidence type="ECO:0000256" key="9">
    <source>
        <dbReference type="ARBA" id="ARBA00072223"/>
    </source>
</evidence>
<evidence type="ECO:0000259" key="13">
    <source>
        <dbReference type="SMART" id="SM01390"/>
    </source>
</evidence>
<accession>A0AB34FL92</accession>
<sequence length="268" mass="30875">MSQHSSLCCIHEEQEDRDPEKKVHNKASQVLLQQSRQSFAALPLAPSRARTAHHDPPAMVRKLKYHEQKLLRKTDFISYKQDNDHRDKAVIRRYMIQKPEDYHKYNRLCGAQTWVADEGSDRPIHERPNADTGILLQSLRQLAHRLSLLPPDSATRRKHEELLLNKLYDMGVLSSKSKLSAVEHGVTVSAFARRRLPVVMTRLKMAETVQAATKMIEQGQVRVGVETVTDPAYLVTRSTEDFVTWAVGSKIKRNIMKYRDQLDDFELL</sequence>
<dbReference type="InterPro" id="IPR022801">
    <property type="entry name" value="Ribosomal_uS4"/>
</dbReference>
<evidence type="ECO:0000256" key="2">
    <source>
        <dbReference type="ARBA" id="ARBA00007465"/>
    </source>
</evidence>
<evidence type="ECO:0000256" key="1">
    <source>
        <dbReference type="ARBA" id="ARBA00004604"/>
    </source>
</evidence>
<dbReference type="FunFam" id="3.10.290.10:FF:000006">
    <property type="entry name" value="U3 small nucleolar ribonucleoprotein IMP3"/>
    <property type="match status" value="1"/>
</dbReference>
<name>A0AB34FL92_9HYPO</name>
<dbReference type="SMART" id="SM00363">
    <property type="entry name" value="S4"/>
    <property type="match status" value="1"/>
</dbReference>
<dbReference type="PROSITE" id="PS50889">
    <property type="entry name" value="S4"/>
    <property type="match status" value="1"/>
</dbReference>
<dbReference type="CDD" id="cd00165">
    <property type="entry name" value="S4"/>
    <property type="match status" value="1"/>
</dbReference>